<dbReference type="Pfam" id="PF02176">
    <property type="entry name" value="zf-TRAF"/>
    <property type="match status" value="1"/>
</dbReference>
<name>A0A7D9EIL5_PARCT</name>
<dbReference type="InterPro" id="IPR013010">
    <property type="entry name" value="Znf_SIAH"/>
</dbReference>
<evidence type="ECO:0000256" key="4">
    <source>
        <dbReference type="ARBA" id="ARBA00022833"/>
    </source>
</evidence>
<evidence type="ECO:0000313" key="7">
    <source>
        <dbReference type="Proteomes" id="UP001152795"/>
    </source>
</evidence>
<dbReference type="PROSITE" id="PS50089">
    <property type="entry name" value="ZF_RING_2"/>
    <property type="match status" value="1"/>
</dbReference>
<dbReference type="PROSITE" id="PS50145">
    <property type="entry name" value="ZF_TRAF"/>
    <property type="match status" value="1"/>
</dbReference>
<dbReference type="AlphaFoldDB" id="A0A7D9EIL5"/>
<dbReference type="EMBL" id="CACRXK020006658">
    <property type="protein sequence ID" value="CAB4010040.1"/>
    <property type="molecule type" value="Genomic_DNA"/>
</dbReference>
<keyword evidence="3" id="KW-0863">Zinc-finger</keyword>
<dbReference type="GO" id="GO:0008270">
    <property type="term" value="F:zinc ion binding"/>
    <property type="evidence" value="ECO:0007669"/>
    <property type="project" value="UniProtKB-KW"/>
</dbReference>
<dbReference type="PROSITE" id="PS51081">
    <property type="entry name" value="ZF_SIAH"/>
    <property type="match status" value="1"/>
</dbReference>
<evidence type="ECO:0000313" key="6">
    <source>
        <dbReference type="EMBL" id="CAB4010040.1"/>
    </source>
</evidence>
<dbReference type="GO" id="GO:0016567">
    <property type="term" value="P:protein ubiquitination"/>
    <property type="evidence" value="ECO:0007669"/>
    <property type="project" value="InterPro"/>
</dbReference>
<dbReference type="Pfam" id="PF13923">
    <property type="entry name" value="zf-C3HC4_2"/>
    <property type="match status" value="1"/>
</dbReference>
<dbReference type="SMART" id="SM00504">
    <property type="entry name" value="Ubox"/>
    <property type="match status" value="1"/>
</dbReference>
<feature type="compositionally biased region" description="Basic and acidic residues" evidence="5">
    <location>
        <begin position="191"/>
        <end position="222"/>
    </location>
</feature>
<dbReference type="SUPFAM" id="SSF57850">
    <property type="entry name" value="RING/U-box"/>
    <property type="match status" value="1"/>
</dbReference>
<keyword evidence="4" id="KW-0862">Zinc</keyword>
<accession>A0A7D9EIL5</accession>
<comment type="caution">
    <text evidence="6">The sequence shown here is derived from an EMBL/GenBank/DDBJ whole genome shotgun (WGS) entry which is preliminary data.</text>
</comment>
<reference evidence="6" key="1">
    <citation type="submission" date="2020-04" db="EMBL/GenBank/DDBJ databases">
        <authorList>
            <person name="Alioto T."/>
            <person name="Alioto T."/>
            <person name="Gomez Garrido J."/>
        </authorList>
    </citation>
    <scope>NUCLEOTIDE SEQUENCE</scope>
    <source>
        <strain evidence="6">A484AB</strain>
    </source>
</reference>
<dbReference type="InterPro" id="IPR001293">
    <property type="entry name" value="Znf_TRAF"/>
</dbReference>
<dbReference type="SUPFAM" id="SSF117281">
    <property type="entry name" value="Kelch motif"/>
    <property type="match status" value="1"/>
</dbReference>
<evidence type="ECO:0000256" key="3">
    <source>
        <dbReference type="ARBA" id="ARBA00022771"/>
    </source>
</evidence>
<feature type="compositionally biased region" description="Polar residues" evidence="5">
    <location>
        <begin position="261"/>
        <end position="270"/>
    </location>
</feature>
<evidence type="ECO:0000256" key="1">
    <source>
        <dbReference type="ARBA" id="ARBA00022441"/>
    </source>
</evidence>
<dbReference type="InterPro" id="IPR001841">
    <property type="entry name" value="Znf_RING"/>
</dbReference>
<dbReference type="InterPro" id="IPR006652">
    <property type="entry name" value="Kelch_1"/>
</dbReference>
<dbReference type="Proteomes" id="UP001152795">
    <property type="component" value="Unassembled WGS sequence"/>
</dbReference>
<dbReference type="PANTHER" id="PTHR10131">
    <property type="entry name" value="TNF RECEPTOR ASSOCIATED FACTOR"/>
    <property type="match status" value="1"/>
</dbReference>
<feature type="compositionally biased region" description="Basic and acidic residues" evidence="5">
    <location>
        <begin position="247"/>
        <end position="258"/>
    </location>
</feature>
<keyword evidence="6" id="KW-0436">Ligase</keyword>
<keyword evidence="2" id="KW-0479">Metal-binding</keyword>
<dbReference type="GO" id="GO:0043122">
    <property type="term" value="P:regulation of canonical NF-kappaB signal transduction"/>
    <property type="evidence" value="ECO:0007669"/>
    <property type="project" value="TreeGrafter"/>
</dbReference>
<dbReference type="SMART" id="SM00612">
    <property type="entry name" value="Kelch"/>
    <property type="match status" value="3"/>
</dbReference>
<dbReference type="InterPro" id="IPR003613">
    <property type="entry name" value="Ubox_domain"/>
</dbReference>
<dbReference type="SUPFAM" id="SSF50965">
    <property type="entry name" value="Galactose oxidase, central domain"/>
    <property type="match status" value="1"/>
</dbReference>
<dbReference type="Gene3D" id="2.120.10.80">
    <property type="entry name" value="Kelch-type beta propeller"/>
    <property type="match status" value="2"/>
</dbReference>
<dbReference type="PANTHER" id="PTHR10131:SF157">
    <property type="entry name" value="RECEPTOR-ASSOCIATED FACTOR, PUTATIVE-RELATED"/>
    <property type="match status" value="1"/>
</dbReference>
<keyword evidence="1" id="KW-0880">Kelch repeat</keyword>
<dbReference type="SUPFAM" id="SSF49599">
    <property type="entry name" value="TRAF domain-like"/>
    <property type="match status" value="1"/>
</dbReference>
<dbReference type="InterPro" id="IPR013083">
    <property type="entry name" value="Znf_RING/FYVE/PHD"/>
</dbReference>
<protein>
    <submittedName>
        <fullName evidence="6">E3 ubiquitin- ligase NRDP1-like</fullName>
    </submittedName>
</protein>
<dbReference type="GO" id="GO:0016874">
    <property type="term" value="F:ligase activity"/>
    <property type="evidence" value="ECO:0007669"/>
    <property type="project" value="UniProtKB-KW"/>
</dbReference>
<feature type="compositionally biased region" description="Low complexity" evidence="5">
    <location>
        <begin position="231"/>
        <end position="246"/>
    </location>
</feature>
<sequence>MATCSTKTNTHTAGSHHLTCNICLEVLQDPVQCVRNEHYFCKKCITKHLTRSQTCPVCQDELTPETLRPISRTVANILEQFQSLKCMYASRGCSSAVKYETLLSHHEECSFAPVQCCHEGCGKTVNRQDLVSHKKSCELRSITCEDCHKTMRQREYGKHGCVLLKEIDKNRQGLAAVQKILREIQQEQLRQGEEIQRLPSRESRQSDKKQTQEGDNSRHQASELRQPNATQSQRQQSSNSSQQTSESRVDPDAMEIKQDPAVQSSATQGRQRNRSKAASASIDHDFRRVRPIPNQATVDRKIVVVGGDRKSYEVFNWSTQKWTLYEDTLFFKHTDAFSFLYNNKIMICGGTDTKKVECLDIANNRCASTLPVQLPGTECGRGVLCGDKILTFGQSVSATSLKPPFKTTVLFSYNDGREISSYGVARVNANAVVLLGGYYRRETTTVKEDVILYNPITNVMKKLAPLPYELSNMTVVVHNDNIIILGGKKDQYGMCNDVLMYNITNQQCSRLPSMLEKRSRCAAVIMGDMIVVMGGNSMPTDPARLSLLSHYAVKPVIIAEYLVLGEDRWKKLPPMHRGRDGASACLLP</sequence>
<dbReference type="GO" id="GO:0004842">
    <property type="term" value="F:ubiquitin-protein transferase activity"/>
    <property type="evidence" value="ECO:0007669"/>
    <property type="project" value="InterPro"/>
</dbReference>
<dbReference type="Pfam" id="PF01344">
    <property type="entry name" value="Kelch_1"/>
    <property type="match status" value="1"/>
</dbReference>
<proteinExistence type="predicted"/>
<organism evidence="6 7">
    <name type="scientific">Paramuricea clavata</name>
    <name type="common">Red gorgonian</name>
    <name type="synonym">Violescent sea-whip</name>
    <dbReference type="NCBI Taxonomy" id="317549"/>
    <lineage>
        <taxon>Eukaryota</taxon>
        <taxon>Metazoa</taxon>
        <taxon>Cnidaria</taxon>
        <taxon>Anthozoa</taxon>
        <taxon>Octocorallia</taxon>
        <taxon>Malacalcyonacea</taxon>
        <taxon>Plexauridae</taxon>
        <taxon>Paramuricea</taxon>
    </lineage>
</organism>
<evidence type="ECO:0000256" key="2">
    <source>
        <dbReference type="ARBA" id="ARBA00022723"/>
    </source>
</evidence>
<feature type="region of interest" description="Disordered" evidence="5">
    <location>
        <begin position="191"/>
        <end position="284"/>
    </location>
</feature>
<gene>
    <name evidence="6" type="ORF">PACLA_8A028898</name>
</gene>
<dbReference type="Gene3D" id="3.30.40.10">
    <property type="entry name" value="Zinc/RING finger domain, C3HC4 (zinc finger)"/>
    <property type="match status" value="2"/>
</dbReference>
<dbReference type="InterPro" id="IPR015915">
    <property type="entry name" value="Kelch-typ_b-propeller"/>
</dbReference>
<evidence type="ECO:0000256" key="5">
    <source>
        <dbReference type="SAM" id="MobiDB-lite"/>
    </source>
</evidence>
<dbReference type="OrthoDB" id="9972365at2759"/>
<keyword evidence="7" id="KW-1185">Reference proteome</keyword>
<dbReference type="InterPro" id="IPR011043">
    <property type="entry name" value="Gal_Oxase/kelch_b-propeller"/>
</dbReference>